<feature type="transmembrane region" description="Helical" evidence="1">
    <location>
        <begin position="58"/>
        <end position="80"/>
    </location>
</feature>
<feature type="transmembrane region" description="Helical" evidence="1">
    <location>
        <begin position="86"/>
        <end position="108"/>
    </location>
</feature>
<evidence type="ECO:0000313" key="2">
    <source>
        <dbReference type="EMBL" id="ADP74785.1"/>
    </source>
</evidence>
<feature type="transmembrane region" description="Helical" evidence="1">
    <location>
        <begin position="7"/>
        <end position="25"/>
    </location>
</feature>
<gene>
    <name evidence="2" type="ORF">GY4MC1_2041</name>
</gene>
<protein>
    <recommendedName>
        <fullName evidence="3">Integral membrane protein</fullName>
    </recommendedName>
</protein>
<dbReference type="InterPro" id="IPR019649">
    <property type="entry name" value="DUF2512"/>
</dbReference>
<keyword evidence="1" id="KW-0812">Transmembrane</keyword>
<name>A0A7U4DL04_GEOS0</name>
<sequence length="148" mass="16484">MKHIVPLAFKFVAWSVALLSLFAIFDAPLLSILIMTAGTAAIAYIIGDLWILPRFGNFAAAIADVPLAFLLIWFASSALFGPAVYMAYASFFSALAIGAIEAFFHLFMEERVLDEARREQVYRWNEDGSWATEFAEEYENGQGKDGRT</sequence>
<dbReference type="AlphaFoldDB" id="A0A7U4DL04"/>
<evidence type="ECO:0000256" key="1">
    <source>
        <dbReference type="SAM" id="Phobius"/>
    </source>
</evidence>
<organism evidence="2">
    <name type="scientific">Geobacillus sp. (strain Y4.1MC1)</name>
    <dbReference type="NCBI Taxonomy" id="581103"/>
    <lineage>
        <taxon>Bacteria</taxon>
        <taxon>Bacillati</taxon>
        <taxon>Bacillota</taxon>
        <taxon>Bacilli</taxon>
        <taxon>Bacillales</taxon>
        <taxon>Anoxybacillaceae</taxon>
        <taxon>Geobacillus</taxon>
    </lineage>
</organism>
<dbReference type="KEGG" id="gmc:GY4MC1_2041"/>
<keyword evidence="1" id="KW-1133">Transmembrane helix</keyword>
<reference evidence="2" key="1">
    <citation type="submission" date="2010-10" db="EMBL/GenBank/DDBJ databases">
        <title>Complete sequence of chromosome of Geobacillus sp. Y4.1MC1.</title>
        <authorList>
            <consortium name="US DOE Joint Genome Institute"/>
            <person name="Lucas S."/>
            <person name="Copeland A."/>
            <person name="Lapidus A."/>
            <person name="Cheng J.-F."/>
            <person name="Bruce D."/>
            <person name="Goodwin L."/>
            <person name="Pitluck S."/>
            <person name="Chertkov O."/>
            <person name="Zhang X."/>
            <person name="Detter J.C."/>
            <person name="Han C."/>
            <person name="Tapia R."/>
            <person name="Land M."/>
            <person name="Hauser L."/>
            <person name="Jeffries C."/>
            <person name="Kyrpides N."/>
            <person name="Ivanova N."/>
            <person name="Ovchinnikova G."/>
            <person name="Brumm P."/>
            <person name="Mead D."/>
            <person name="Woyke T."/>
        </authorList>
    </citation>
    <scope>NUCLEOTIDE SEQUENCE [LARGE SCALE GENOMIC DNA]</scope>
    <source>
        <strain evidence="2">Y4.1MC1</strain>
    </source>
</reference>
<dbReference type="EMBL" id="CP002293">
    <property type="protein sequence ID" value="ADP74785.1"/>
    <property type="molecule type" value="Genomic_DNA"/>
</dbReference>
<evidence type="ECO:0008006" key="3">
    <source>
        <dbReference type="Google" id="ProtNLM"/>
    </source>
</evidence>
<dbReference type="Pfam" id="PF10710">
    <property type="entry name" value="DUF2512"/>
    <property type="match status" value="1"/>
</dbReference>
<proteinExistence type="predicted"/>
<accession>A0A7U4DL04</accession>
<keyword evidence="1" id="KW-0472">Membrane</keyword>
<feature type="transmembrane region" description="Helical" evidence="1">
    <location>
        <begin position="31"/>
        <end position="51"/>
    </location>
</feature>